<dbReference type="GO" id="GO:0005737">
    <property type="term" value="C:cytoplasm"/>
    <property type="evidence" value="ECO:0007669"/>
    <property type="project" value="TreeGrafter"/>
</dbReference>
<organism evidence="4 5">
    <name type="scientific">Rickenella mellea</name>
    <dbReference type="NCBI Taxonomy" id="50990"/>
    <lineage>
        <taxon>Eukaryota</taxon>
        <taxon>Fungi</taxon>
        <taxon>Dikarya</taxon>
        <taxon>Basidiomycota</taxon>
        <taxon>Agaricomycotina</taxon>
        <taxon>Agaricomycetes</taxon>
        <taxon>Hymenochaetales</taxon>
        <taxon>Rickenellaceae</taxon>
        <taxon>Rickenella</taxon>
    </lineage>
</organism>
<dbReference type="InterPro" id="IPR006828">
    <property type="entry name" value="ASC_dom"/>
</dbReference>
<dbReference type="Gene3D" id="6.20.250.60">
    <property type="match status" value="1"/>
</dbReference>
<dbReference type="InterPro" id="IPR014756">
    <property type="entry name" value="Ig_E-set"/>
</dbReference>
<evidence type="ECO:0000259" key="3">
    <source>
        <dbReference type="SMART" id="SM01010"/>
    </source>
</evidence>
<feature type="region of interest" description="Disordered" evidence="2">
    <location>
        <begin position="378"/>
        <end position="498"/>
    </location>
</feature>
<dbReference type="CDD" id="cd02859">
    <property type="entry name" value="E_set_AMPKbeta_like_N"/>
    <property type="match status" value="1"/>
</dbReference>
<dbReference type="SUPFAM" id="SSF81296">
    <property type="entry name" value="E set domains"/>
    <property type="match status" value="1"/>
</dbReference>
<evidence type="ECO:0000313" key="5">
    <source>
        <dbReference type="Proteomes" id="UP000294933"/>
    </source>
</evidence>
<dbReference type="Proteomes" id="UP000294933">
    <property type="component" value="Unassembled WGS sequence"/>
</dbReference>
<dbReference type="InterPro" id="IPR050827">
    <property type="entry name" value="CRP1_MDG1_kinase"/>
</dbReference>
<dbReference type="PANTHER" id="PTHR10343:SF84">
    <property type="entry name" value="5'-AMP-ACTIVATED PROTEIN KINASE SUBUNIT BETA-1"/>
    <property type="match status" value="1"/>
</dbReference>
<dbReference type="Pfam" id="PF16561">
    <property type="entry name" value="AMPK1_CBM"/>
    <property type="match status" value="1"/>
</dbReference>
<feature type="compositionally biased region" description="Polar residues" evidence="2">
    <location>
        <begin position="47"/>
        <end position="58"/>
    </location>
</feature>
<dbReference type="AlphaFoldDB" id="A0A4Y7Q3C7"/>
<dbReference type="Gene3D" id="2.60.40.10">
    <property type="entry name" value="Immunoglobulins"/>
    <property type="match status" value="1"/>
</dbReference>
<accession>A0A4Y7Q3C7</accession>
<dbReference type="InterPro" id="IPR037256">
    <property type="entry name" value="ASC_dom_sf"/>
</dbReference>
<dbReference type="EMBL" id="ML170176">
    <property type="protein sequence ID" value="TDL22147.1"/>
    <property type="molecule type" value="Genomic_DNA"/>
</dbReference>
<evidence type="ECO:0000256" key="2">
    <source>
        <dbReference type="SAM" id="MobiDB-lite"/>
    </source>
</evidence>
<feature type="compositionally biased region" description="Basic residues" evidence="2">
    <location>
        <begin position="22"/>
        <end position="36"/>
    </location>
</feature>
<dbReference type="STRING" id="50990.A0A4Y7Q3C7"/>
<dbReference type="GO" id="GO:0007165">
    <property type="term" value="P:signal transduction"/>
    <property type="evidence" value="ECO:0007669"/>
    <property type="project" value="TreeGrafter"/>
</dbReference>
<dbReference type="OrthoDB" id="531008at2759"/>
<feature type="region of interest" description="Disordered" evidence="2">
    <location>
        <begin position="185"/>
        <end position="206"/>
    </location>
</feature>
<feature type="compositionally biased region" description="Basic and acidic residues" evidence="2">
    <location>
        <begin position="185"/>
        <end position="194"/>
    </location>
</feature>
<dbReference type="SMART" id="SM01010">
    <property type="entry name" value="AMPKBI"/>
    <property type="match status" value="1"/>
</dbReference>
<dbReference type="GO" id="GO:0019901">
    <property type="term" value="F:protein kinase binding"/>
    <property type="evidence" value="ECO:0007669"/>
    <property type="project" value="TreeGrafter"/>
</dbReference>
<dbReference type="GO" id="GO:0031588">
    <property type="term" value="C:nucleotide-activated protein kinase complex"/>
    <property type="evidence" value="ECO:0007669"/>
    <property type="project" value="TreeGrafter"/>
</dbReference>
<dbReference type="VEuPathDB" id="FungiDB:BD410DRAFT_839955"/>
<comment type="similarity">
    <text evidence="1">Belongs to the 5'-AMP-activated protein kinase beta subunit family.</text>
</comment>
<feature type="region of interest" description="Disordered" evidence="2">
    <location>
        <begin position="1"/>
        <end position="63"/>
    </location>
</feature>
<name>A0A4Y7Q3C7_9AGAM</name>
<protein>
    <recommendedName>
        <fullName evidence="3">Association with the SNF1 complex (ASC) domain-containing protein</fullName>
    </recommendedName>
</protein>
<dbReference type="SUPFAM" id="SSF160219">
    <property type="entry name" value="AMPKBI-like"/>
    <property type="match status" value="1"/>
</dbReference>
<feature type="compositionally biased region" description="Polar residues" evidence="2">
    <location>
        <begin position="315"/>
        <end position="334"/>
    </location>
</feature>
<keyword evidence="5" id="KW-1185">Reference proteome</keyword>
<evidence type="ECO:0000256" key="1">
    <source>
        <dbReference type="ARBA" id="ARBA00010926"/>
    </source>
</evidence>
<evidence type="ECO:0000313" key="4">
    <source>
        <dbReference type="EMBL" id="TDL22147.1"/>
    </source>
</evidence>
<feature type="region of interest" description="Disordered" evidence="2">
    <location>
        <begin position="296"/>
        <end position="356"/>
    </location>
</feature>
<proteinExistence type="inferred from homology"/>
<sequence>MGNSSSANRPTQQHPLSSPSSRRSKSPHPNKHLSKKKSIELPDLATRTLSPANPQASSPIAIPIRSQIHPPPIAVQPAAHIPQVVAQARSHATAVAAAPTAVAAPPPPRPSHGTPPAPHTHHVNGSSGRGRGNPHIRGAPLTYTSTRDFGDRQPQPKPLTTRGKEHAGFIPYDVRSSLPVALPTAEKEREEEAIARGPSTSTARTSEERLTQVCVIWRGGAKSVELIRAGDNDWLGRQAMDYDESLNQWTAWVSLPPGTHHIRFVVDGIVSIASDLPTAVDDEGAIANYVSVPISGYTPPQTATVPPPTAIKKSTPPQSQSRGNSHLQSPSQQRAARALQSGDSFWHDTPPQALPKWTDEMPWQLEIAVAEEERWLNGGQVGEPPRHPRAQSLPRHLDKPIMNKPPPGMTARHTTRAPSRRGSQGSLGTPGPGTGPEGQQEGYRVSGTLPVTTASGTNLSQMSGVHALAGSGSGSSTRDGGGGGGREGGYAHTPNVSPRTDTMNLADDGSVLPVPSHTTLRHLGTTVIRTGVLAVCSTTRYKKKFITTVYYKPA</sequence>
<dbReference type="PANTHER" id="PTHR10343">
    <property type="entry name" value="5'-AMP-ACTIVATED PROTEIN KINASE , BETA SUBUNIT"/>
    <property type="match status" value="1"/>
</dbReference>
<dbReference type="GO" id="GO:0005634">
    <property type="term" value="C:nucleus"/>
    <property type="evidence" value="ECO:0007669"/>
    <property type="project" value="TreeGrafter"/>
</dbReference>
<dbReference type="Pfam" id="PF04739">
    <property type="entry name" value="AMPKBI"/>
    <property type="match status" value="1"/>
</dbReference>
<feature type="domain" description="Association with the SNF1 complex (ASC)" evidence="3">
    <location>
        <begin position="350"/>
        <end position="554"/>
    </location>
</feature>
<dbReference type="InterPro" id="IPR013783">
    <property type="entry name" value="Ig-like_fold"/>
</dbReference>
<reference evidence="4 5" key="1">
    <citation type="submission" date="2018-06" db="EMBL/GenBank/DDBJ databases">
        <title>A transcriptomic atlas of mushroom development highlights an independent origin of complex multicellularity.</title>
        <authorList>
            <consortium name="DOE Joint Genome Institute"/>
            <person name="Krizsan K."/>
            <person name="Almasi E."/>
            <person name="Merenyi Z."/>
            <person name="Sahu N."/>
            <person name="Viragh M."/>
            <person name="Koszo T."/>
            <person name="Mondo S."/>
            <person name="Kiss B."/>
            <person name="Balint B."/>
            <person name="Kues U."/>
            <person name="Barry K."/>
            <person name="Hegedus J.C."/>
            <person name="Henrissat B."/>
            <person name="Johnson J."/>
            <person name="Lipzen A."/>
            <person name="Ohm R."/>
            <person name="Nagy I."/>
            <person name="Pangilinan J."/>
            <person name="Yan J."/>
            <person name="Xiong Y."/>
            <person name="Grigoriev I.V."/>
            <person name="Hibbett D.S."/>
            <person name="Nagy L.G."/>
        </authorList>
    </citation>
    <scope>NUCLEOTIDE SEQUENCE [LARGE SCALE GENOMIC DNA]</scope>
    <source>
        <strain evidence="4 5">SZMC22713</strain>
    </source>
</reference>
<feature type="compositionally biased region" description="Polar residues" evidence="2">
    <location>
        <begin position="449"/>
        <end position="463"/>
    </location>
</feature>
<feature type="region of interest" description="Disordered" evidence="2">
    <location>
        <begin position="96"/>
        <end position="164"/>
    </location>
</feature>
<gene>
    <name evidence="4" type="ORF">BD410DRAFT_839955</name>
</gene>
<feature type="compositionally biased region" description="Gly residues" evidence="2">
    <location>
        <begin position="479"/>
        <end position="488"/>
    </location>
</feature>
<feature type="compositionally biased region" description="Polar residues" evidence="2">
    <location>
        <begin position="1"/>
        <end position="13"/>
    </location>
</feature>
<feature type="compositionally biased region" description="Pro residues" evidence="2">
    <location>
        <begin position="104"/>
        <end position="118"/>
    </location>
</feature>
<dbReference type="InterPro" id="IPR032640">
    <property type="entry name" value="AMPK1_CBM"/>
</dbReference>